<sequence length="151" mass="16741">MPTVNLSESWHGSWLAAEAYRSQLSLYDACVGDLVNAILQSARYAFYTKGRHIGIGPSLEKLISRVTSNKTSAMQGQPFVNLVRDVVDFASLSSSSSTLSGNEKSVSRKRHVADWTKDDVNVSHRPDIVYVNVPRQSTTQSEVSHCERIIK</sequence>
<dbReference type="EMBL" id="CM055092">
    <property type="protein sequence ID" value="KAJ7570138.1"/>
    <property type="molecule type" value="Genomic_DNA"/>
</dbReference>
<accession>A0ACC2EUI3</accession>
<proteinExistence type="predicted"/>
<dbReference type="Proteomes" id="UP001162992">
    <property type="component" value="Chromosome 1"/>
</dbReference>
<evidence type="ECO:0000313" key="2">
    <source>
        <dbReference type="Proteomes" id="UP001162992"/>
    </source>
</evidence>
<reference evidence="2" key="1">
    <citation type="journal article" date="2024" name="Proc. Natl. Acad. Sci. U.S.A.">
        <title>Extraordinary preservation of gene collinearity over three hundred million years revealed in homosporous lycophytes.</title>
        <authorList>
            <person name="Li C."/>
            <person name="Wickell D."/>
            <person name="Kuo L.Y."/>
            <person name="Chen X."/>
            <person name="Nie B."/>
            <person name="Liao X."/>
            <person name="Peng D."/>
            <person name="Ji J."/>
            <person name="Jenkins J."/>
            <person name="Williams M."/>
            <person name="Shu S."/>
            <person name="Plott C."/>
            <person name="Barry K."/>
            <person name="Rajasekar S."/>
            <person name="Grimwood J."/>
            <person name="Han X."/>
            <person name="Sun S."/>
            <person name="Hou Z."/>
            <person name="He W."/>
            <person name="Dai G."/>
            <person name="Sun C."/>
            <person name="Schmutz J."/>
            <person name="Leebens-Mack J.H."/>
            <person name="Li F.W."/>
            <person name="Wang L."/>
        </authorList>
    </citation>
    <scope>NUCLEOTIDE SEQUENCE [LARGE SCALE GENOMIC DNA]</scope>
    <source>
        <strain evidence="2">cv. PW_Plant_1</strain>
    </source>
</reference>
<comment type="caution">
    <text evidence="1">The sequence shown here is derived from an EMBL/GenBank/DDBJ whole genome shotgun (WGS) entry which is preliminary data.</text>
</comment>
<name>A0ACC2EUI3_DIPCM</name>
<gene>
    <name evidence="1" type="ORF">O6H91_01G108100</name>
</gene>
<evidence type="ECO:0000313" key="1">
    <source>
        <dbReference type="EMBL" id="KAJ7570138.1"/>
    </source>
</evidence>
<protein>
    <submittedName>
        <fullName evidence="1">Uncharacterized protein</fullName>
    </submittedName>
</protein>
<keyword evidence="2" id="KW-1185">Reference proteome</keyword>
<organism evidence="1 2">
    <name type="scientific">Diphasiastrum complanatum</name>
    <name type="common">Issler's clubmoss</name>
    <name type="synonym">Lycopodium complanatum</name>
    <dbReference type="NCBI Taxonomy" id="34168"/>
    <lineage>
        <taxon>Eukaryota</taxon>
        <taxon>Viridiplantae</taxon>
        <taxon>Streptophyta</taxon>
        <taxon>Embryophyta</taxon>
        <taxon>Tracheophyta</taxon>
        <taxon>Lycopodiopsida</taxon>
        <taxon>Lycopodiales</taxon>
        <taxon>Lycopodiaceae</taxon>
        <taxon>Lycopodioideae</taxon>
        <taxon>Diphasiastrum</taxon>
    </lineage>
</organism>